<evidence type="ECO:0000313" key="1">
    <source>
        <dbReference type="EMBL" id="KAL3286460.1"/>
    </source>
</evidence>
<dbReference type="PROSITE" id="PS50890">
    <property type="entry name" value="PUA"/>
    <property type="match status" value="1"/>
</dbReference>
<evidence type="ECO:0000313" key="2">
    <source>
        <dbReference type="Proteomes" id="UP001516400"/>
    </source>
</evidence>
<protein>
    <submittedName>
        <fullName evidence="1">Uncharacterized protein</fullName>
    </submittedName>
</protein>
<reference evidence="1 2" key="1">
    <citation type="journal article" date="2021" name="BMC Biol.">
        <title>Horizontally acquired antibacterial genes associated with adaptive radiation of ladybird beetles.</title>
        <authorList>
            <person name="Li H.S."/>
            <person name="Tang X.F."/>
            <person name="Huang Y.H."/>
            <person name="Xu Z.Y."/>
            <person name="Chen M.L."/>
            <person name="Du X.Y."/>
            <person name="Qiu B.Y."/>
            <person name="Chen P.T."/>
            <person name="Zhang W."/>
            <person name="Slipinski A."/>
            <person name="Escalona H.E."/>
            <person name="Waterhouse R.M."/>
            <person name="Zwick A."/>
            <person name="Pang H."/>
        </authorList>
    </citation>
    <scope>NUCLEOTIDE SEQUENCE [LARGE SCALE GENOMIC DNA]</scope>
    <source>
        <strain evidence="1">SYSU2018</strain>
    </source>
</reference>
<gene>
    <name evidence="1" type="ORF">HHI36_000966</name>
</gene>
<dbReference type="Proteomes" id="UP001516400">
    <property type="component" value="Unassembled WGS sequence"/>
</dbReference>
<sequence length="124" mass="14607">MNLAINKNKNNKSVELAGLKVIMVQKSELQAIYFKASYEEIQKVLVMKRKKDIEVEVKRDYTNKLGLANEKNLIDLVYKKMIPSYYYKDIWSVYGSTSHLSLNLRMCRITFILRLSFNEKLMCD</sequence>
<name>A0ABD2P7H8_9CUCU</name>
<keyword evidence="2" id="KW-1185">Reference proteome</keyword>
<dbReference type="AlphaFoldDB" id="A0ABD2P7H8"/>
<dbReference type="EMBL" id="JABFTP020000185">
    <property type="protein sequence ID" value="KAL3286460.1"/>
    <property type="molecule type" value="Genomic_DNA"/>
</dbReference>
<comment type="caution">
    <text evidence="1">The sequence shown here is derived from an EMBL/GenBank/DDBJ whole genome shotgun (WGS) entry which is preliminary data.</text>
</comment>
<organism evidence="1 2">
    <name type="scientific">Cryptolaemus montrouzieri</name>
    <dbReference type="NCBI Taxonomy" id="559131"/>
    <lineage>
        <taxon>Eukaryota</taxon>
        <taxon>Metazoa</taxon>
        <taxon>Ecdysozoa</taxon>
        <taxon>Arthropoda</taxon>
        <taxon>Hexapoda</taxon>
        <taxon>Insecta</taxon>
        <taxon>Pterygota</taxon>
        <taxon>Neoptera</taxon>
        <taxon>Endopterygota</taxon>
        <taxon>Coleoptera</taxon>
        <taxon>Polyphaga</taxon>
        <taxon>Cucujiformia</taxon>
        <taxon>Coccinelloidea</taxon>
        <taxon>Coccinellidae</taxon>
        <taxon>Scymninae</taxon>
        <taxon>Scymnini</taxon>
        <taxon>Cryptolaemus</taxon>
    </lineage>
</organism>
<accession>A0ABD2P7H8</accession>
<proteinExistence type="predicted"/>